<proteinExistence type="predicted"/>
<dbReference type="PANTHER" id="PTHR43229:SF6">
    <property type="entry name" value="ABC-TYPE MULTIDRUG TRANSPORT SYSTEM, PERMEASE COMPONENT"/>
    <property type="match status" value="1"/>
</dbReference>
<name>A0AAE4C8J4_9ACTN</name>
<keyword evidence="2 5" id="KW-0812">Transmembrane</keyword>
<feature type="domain" description="ABC-2 type transporter transmembrane" evidence="6">
    <location>
        <begin position="10"/>
        <end position="213"/>
    </location>
</feature>
<dbReference type="InterPro" id="IPR051784">
    <property type="entry name" value="Nod_factor_ABC_transporter"/>
</dbReference>
<organism evidence="7 8">
    <name type="scientific">Catenuloplanes atrovinosus</name>
    <dbReference type="NCBI Taxonomy" id="137266"/>
    <lineage>
        <taxon>Bacteria</taxon>
        <taxon>Bacillati</taxon>
        <taxon>Actinomycetota</taxon>
        <taxon>Actinomycetes</taxon>
        <taxon>Micromonosporales</taxon>
        <taxon>Micromonosporaceae</taxon>
        <taxon>Catenuloplanes</taxon>
    </lineage>
</organism>
<dbReference type="Pfam" id="PF01061">
    <property type="entry name" value="ABC2_membrane"/>
    <property type="match status" value="1"/>
</dbReference>
<reference evidence="7" key="1">
    <citation type="submission" date="2023-07" db="EMBL/GenBank/DDBJ databases">
        <title>Sequencing the genomes of 1000 actinobacteria strains.</title>
        <authorList>
            <person name="Klenk H.-P."/>
        </authorList>
    </citation>
    <scope>NUCLEOTIDE SEQUENCE</scope>
    <source>
        <strain evidence="7">DSM 44707</strain>
    </source>
</reference>
<feature type="transmembrane region" description="Helical" evidence="5">
    <location>
        <begin position="26"/>
        <end position="46"/>
    </location>
</feature>
<comment type="caution">
    <text evidence="7">The sequence shown here is derived from an EMBL/GenBank/DDBJ whole genome shotgun (WGS) entry which is preliminary data.</text>
</comment>
<keyword evidence="4 5" id="KW-0472">Membrane</keyword>
<accession>A0AAE4C8J4</accession>
<evidence type="ECO:0000256" key="4">
    <source>
        <dbReference type="ARBA" id="ARBA00023136"/>
    </source>
</evidence>
<dbReference type="AlphaFoldDB" id="A0AAE4C8J4"/>
<keyword evidence="8" id="KW-1185">Reference proteome</keyword>
<evidence type="ECO:0000313" key="7">
    <source>
        <dbReference type="EMBL" id="MDR7275591.1"/>
    </source>
</evidence>
<keyword evidence="3 5" id="KW-1133">Transmembrane helix</keyword>
<evidence type="ECO:0000256" key="3">
    <source>
        <dbReference type="ARBA" id="ARBA00022989"/>
    </source>
</evidence>
<evidence type="ECO:0000259" key="6">
    <source>
        <dbReference type="Pfam" id="PF01061"/>
    </source>
</evidence>
<protein>
    <submittedName>
        <fullName evidence="7">ABC-2 type transport system permease protein</fullName>
    </submittedName>
</protein>
<feature type="transmembrane region" description="Helical" evidence="5">
    <location>
        <begin position="96"/>
        <end position="121"/>
    </location>
</feature>
<evidence type="ECO:0000256" key="1">
    <source>
        <dbReference type="ARBA" id="ARBA00004141"/>
    </source>
</evidence>
<dbReference type="InterPro" id="IPR013525">
    <property type="entry name" value="ABC2_TM"/>
</dbReference>
<comment type="subcellular location">
    <subcellularLocation>
        <location evidence="1">Membrane</location>
        <topology evidence="1">Multi-pass membrane protein</topology>
    </subcellularLocation>
</comment>
<sequence>MSGTLRFLAVAWWLHLKSRSRSAFDGLLSVVWPLFFATAVLLMYRAGNAGDATLVAAVVGAAAMGVWSATTLASSSIEEERAQGTLELQVGAPRSFTIQLIPIMLSMTTVGLYSLVAVFLWGRFVFGIEIVVASVPAFLVAIAVTVFSIAMLGFLLAVSAVRYRAAWALGAALELPIWLLCGFLVPVSALPGWVQPLSWLLAPTWGVSALRAAVAGHTAVDDLLRCLGLGVAYILIGAVQSHRLVRSARRHATLALT</sequence>
<evidence type="ECO:0000256" key="2">
    <source>
        <dbReference type="ARBA" id="ARBA00022692"/>
    </source>
</evidence>
<dbReference type="EMBL" id="JAVDYB010000001">
    <property type="protein sequence ID" value="MDR7275591.1"/>
    <property type="molecule type" value="Genomic_DNA"/>
</dbReference>
<feature type="transmembrane region" description="Helical" evidence="5">
    <location>
        <begin position="165"/>
        <end position="185"/>
    </location>
</feature>
<dbReference type="RefSeq" id="WP_310366741.1">
    <property type="nucleotide sequence ID" value="NZ_JAVDYB010000001.1"/>
</dbReference>
<dbReference type="GO" id="GO:0140359">
    <property type="term" value="F:ABC-type transporter activity"/>
    <property type="evidence" value="ECO:0007669"/>
    <property type="project" value="InterPro"/>
</dbReference>
<dbReference type="PANTHER" id="PTHR43229">
    <property type="entry name" value="NODULATION PROTEIN J"/>
    <property type="match status" value="1"/>
</dbReference>
<dbReference type="Proteomes" id="UP001183643">
    <property type="component" value="Unassembled WGS sequence"/>
</dbReference>
<evidence type="ECO:0000256" key="5">
    <source>
        <dbReference type="SAM" id="Phobius"/>
    </source>
</evidence>
<evidence type="ECO:0000313" key="8">
    <source>
        <dbReference type="Proteomes" id="UP001183643"/>
    </source>
</evidence>
<gene>
    <name evidence="7" type="ORF">J2S41_002369</name>
</gene>
<feature type="transmembrane region" description="Helical" evidence="5">
    <location>
        <begin position="52"/>
        <end position="75"/>
    </location>
</feature>
<dbReference type="GO" id="GO:0016020">
    <property type="term" value="C:membrane"/>
    <property type="evidence" value="ECO:0007669"/>
    <property type="project" value="UniProtKB-SubCell"/>
</dbReference>
<feature type="transmembrane region" description="Helical" evidence="5">
    <location>
        <begin position="226"/>
        <end position="245"/>
    </location>
</feature>
<feature type="transmembrane region" description="Helical" evidence="5">
    <location>
        <begin position="133"/>
        <end position="158"/>
    </location>
</feature>